<evidence type="ECO:0000313" key="2">
    <source>
        <dbReference type="Proteomes" id="UP001055879"/>
    </source>
</evidence>
<comment type="caution">
    <text evidence="1">The sequence shown here is derived from an EMBL/GenBank/DDBJ whole genome shotgun (WGS) entry which is preliminary data.</text>
</comment>
<sequence length="308" mass="33645">MATGNSISRLLINLVTGKTSNRVHSILDSTSPSDSPFSIPLSHLQLPKISFTFAISHISILEKGSLANIDKLSAEMKNKKKGHNIKDTTGGDAVVQNLSPSKVLLSHLICGIGLASSFWLATNVYSINLIDNPASTLRLIWLIEVPVVILLYSLFRKDMNQSSYLKAVARGLLGLLVGAVFHALGAILLGAPVGTQYFLRTLNWSLLMSTFTFVPAASVYGSSWVDWHRIFAHAKPIGSIDYMICLPAHGAVIGGWFGAWPMPLDWERTWQEWPICVTYGAIIGYLVGMFASFCCVVFHVSSQHVKGD</sequence>
<dbReference type="EMBL" id="CM042048">
    <property type="protein sequence ID" value="KAI3759587.1"/>
    <property type="molecule type" value="Genomic_DNA"/>
</dbReference>
<proteinExistence type="predicted"/>
<reference evidence="1 2" key="2">
    <citation type="journal article" date="2022" name="Mol. Ecol. Resour.">
        <title>The genomes of chicory, endive, great burdock and yacon provide insights into Asteraceae paleo-polyploidization history and plant inulin production.</title>
        <authorList>
            <person name="Fan W."/>
            <person name="Wang S."/>
            <person name="Wang H."/>
            <person name="Wang A."/>
            <person name="Jiang F."/>
            <person name="Liu H."/>
            <person name="Zhao H."/>
            <person name="Xu D."/>
            <person name="Zhang Y."/>
        </authorList>
    </citation>
    <scope>NUCLEOTIDE SEQUENCE [LARGE SCALE GENOMIC DNA]</scope>
    <source>
        <strain evidence="2">cv. Niubang</strain>
    </source>
</reference>
<protein>
    <submittedName>
        <fullName evidence="1">Uncharacterized protein</fullName>
    </submittedName>
</protein>
<name>A0ACB9EL65_ARCLA</name>
<dbReference type="Proteomes" id="UP001055879">
    <property type="component" value="Linkage Group LG02"/>
</dbReference>
<organism evidence="1 2">
    <name type="scientific">Arctium lappa</name>
    <name type="common">Greater burdock</name>
    <name type="synonym">Lappa major</name>
    <dbReference type="NCBI Taxonomy" id="4217"/>
    <lineage>
        <taxon>Eukaryota</taxon>
        <taxon>Viridiplantae</taxon>
        <taxon>Streptophyta</taxon>
        <taxon>Embryophyta</taxon>
        <taxon>Tracheophyta</taxon>
        <taxon>Spermatophyta</taxon>
        <taxon>Magnoliopsida</taxon>
        <taxon>eudicotyledons</taxon>
        <taxon>Gunneridae</taxon>
        <taxon>Pentapetalae</taxon>
        <taxon>asterids</taxon>
        <taxon>campanulids</taxon>
        <taxon>Asterales</taxon>
        <taxon>Asteraceae</taxon>
        <taxon>Carduoideae</taxon>
        <taxon>Cardueae</taxon>
        <taxon>Arctiinae</taxon>
        <taxon>Arctium</taxon>
    </lineage>
</organism>
<gene>
    <name evidence="1" type="ORF">L6452_07506</name>
</gene>
<reference evidence="2" key="1">
    <citation type="journal article" date="2022" name="Mol. Ecol. Resour.">
        <title>The genomes of chicory, endive, great burdock and yacon provide insights into Asteraceae palaeo-polyploidization history and plant inulin production.</title>
        <authorList>
            <person name="Fan W."/>
            <person name="Wang S."/>
            <person name="Wang H."/>
            <person name="Wang A."/>
            <person name="Jiang F."/>
            <person name="Liu H."/>
            <person name="Zhao H."/>
            <person name="Xu D."/>
            <person name="Zhang Y."/>
        </authorList>
    </citation>
    <scope>NUCLEOTIDE SEQUENCE [LARGE SCALE GENOMIC DNA]</scope>
    <source>
        <strain evidence="2">cv. Niubang</strain>
    </source>
</reference>
<keyword evidence="2" id="KW-1185">Reference proteome</keyword>
<accession>A0ACB9EL65</accession>
<evidence type="ECO:0000313" key="1">
    <source>
        <dbReference type="EMBL" id="KAI3759587.1"/>
    </source>
</evidence>